<dbReference type="AlphaFoldDB" id="A0A073KR02"/>
<dbReference type="InterPro" id="IPR029058">
    <property type="entry name" value="AB_hydrolase_fold"/>
</dbReference>
<dbReference type="OrthoDB" id="2986585at2"/>
<dbReference type="Proteomes" id="UP000027778">
    <property type="component" value="Unassembled WGS sequence"/>
</dbReference>
<evidence type="ECO:0000313" key="1">
    <source>
        <dbReference type="EMBL" id="KEK24833.1"/>
    </source>
</evidence>
<proteinExistence type="predicted"/>
<dbReference type="GO" id="GO:0016787">
    <property type="term" value="F:hydrolase activity"/>
    <property type="evidence" value="ECO:0007669"/>
    <property type="project" value="UniProtKB-KW"/>
</dbReference>
<organism evidence="1 2">
    <name type="scientific">Bacillus gaemokensis</name>
    <dbReference type="NCBI Taxonomy" id="574375"/>
    <lineage>
        <taxon>Bacteria</taxon>
        <taxon>Bacillati</taxon>
        <taxon>Bacillota</taxon>
        <taxon>Bacilli</taxon>
        <taxon>Bacillales</taxon>
        <taxon>Bacillaceae</taxon>
        <taxon>Bacillus</taxon>
        <taxon>Bacillus cereus group</taxon>
    </lineage>
</organism>
<name>A0A073KR02_9BACI</name>
<dbReference type="SUPFAM" id="SSF53474">
    <property type="entry name" value="alpha/beta-Hydrolases"/>
    <property type="match status" value="1"/>
</dbReference>
<dbReference type="Gene3D" id="3.40.50.1820">
    <property type="entry name" value="alpha/beta hydrolase"/>
    <property type="match status" value="1"/>
</dbReference>
<comment type="caution">
    <text evidence="1">The sequence shown here is derived from an EMBL/GenBank/DDBJ whole genome shotgun (WGS) entry which is preliminary data.</text>
</comment>
<reference evidence="1 2" key="1">
    <citation type="submission" date="2014-06" db="EMBL/GenBank/DDBJ databases">
        <title>Draft genome sequence of Bacillus gaemokensis JCM 15801 (MCCC 1A00707).</title>
        <authorList>
            <person name="Lai Q."/>
            <person name="Liu Y."/>
            <person name="Shao Z."/>
        </authorList>
    </citation>
    <scope>NUCLEOTIDE SEQUENCE [LARGE SCALE GENOMIC DNA]</scope>
    <source>
        <strain evidence="1 2">JCM 15801</strain>
    </source>
</reference>
<dbReference type="eggNOG" id="COG2267">
    <property type="taxonomic scope" value="Bacteria"/>
</dbReference>
<dbReference type="STRING" id="574375.AZF08_12380"/>
<dbReference type="RefSeq" id="WP_033673841.1">
    <property type="nucleotide sequence ID" value="NZ_JOTM01000004.1"/>
</dbReference>
<accession>A0A073KR02</accession>
<dbReference type="EMBL" id="JOTM01000004">
    <property type="protein sequence ID" value="KEK24833.1"/>
    <property type="molecule type" value="Genomic_DNA"/>
</dbReference>
<gene>
    <name evidence="1" type="ORF">BAGA_21365</name>
</gene>
<keyword evidence="2" id="KW-1185">Reference proteome</keyword>
<evidence type="ECO:0000313" key="2">
    <source>
        <dbReference type="Proteomes" id="UP000027778"/>
    </source>
</evidence>
<keyword evidence="1" id="KW-0378">Hydrolase</keyword>
<sequence length="244" mass="29056">MSITERFFYLEQEPCVIYLPEKPNGFCVMLLGDYNYFIENGTSLWMQHAGRAHFLNGLIEKGYTVFSSNLYGRHWGNDQSVRLAKRLYHIVMRKETLNEKIHILAEGMGSLVALEMMNQYPECVRSVVMFNPCIDLPTHVEFEKEHKFFYKRLVRELLLAYDVKESELAEAINKKSFSYLPSSVPVKIFVSTQEKKERKQLLREYERKRVYEKCETSLTFHLQDVKYKMVQHTCHFFKKYEEDL</sequence>
<protein>
    <submittedName>
        <fullName evidence="1">Hydrolase</fullName>
    </submittedName>
</protein>